<evidence type="ECO:0000256" key="3">
    <source>
        <dbReference type="SAM" id="MobiDB-lite"/>
    </source>
</evidence>
<dbReference type="EMBL" id="QWIN01000334">
    <property type="protein sequence ID" value="RMY53637.1"/>
    <property type="molecule type" value="Genomic_DNA"/>
</dbReference>
<evidence type="ECO:0000256" key="2">
    <source>
        <dbReference type="ARBA" id="ARBA00006727"/>
    </source>
</evidence>
<proteinExistence type="inferred from homology"/>
<evidence type="ECO:0000313" key="7">
    <source>
        <dbReference type="Proteomes" id="UP000270230"/>
    </source>
</evidence>
<dbReference type="InterPro" id="IPR036259">
    <property type="entry name" value="MFS_trans_sf"/>
</dbReference>
<protein>
    <recommendedName>
        <fullName evidence="5">Major facilitator superfamily (MFS) profile domain-containing protein</fullName>
    </recommendedName>
</protein>
<dbReference type="GO" id="GO:0016020">
    <property type="term" value="C:membrane"/>
    <property type="evidence" value="ECO:0007669"/>
    <property type="project" value="UniProtKB-SubCell"/>
</dbReference>
<keyword evidence="4" id="KW-0812">Transmembrane</keyword>
<accession>A0A3M7CPR1</accession>
<dbReference type="Gene3D" id="1.20.1250.20">
    <property type="entry name" value="MFS general substrate transporter like domains"/>
    <property type="match status" value="2"/>
</dbReference>
<dbReference type="GO" id="GO:0022857">
    <property type="term" value="F:transmembrane transporter activity"/>
    <property type="evidence" value="ECO:0007669"/>
    <property type="project" value="InterPro"/>
</dbReference>
<feature type="transmembrane region" description="Helical" evidence="4">
    <location>
        <begin position="333"/>
        <end position="354"/>
    </location>
</feature>
<feature type="transmembrane region" description="Helical" evidence="4">
    <location>
        <begin position="532"/>
        <end position="552"/>
    </location>
</feature>
<feature type="transmembrane region" description="Helical" evidence="4">
    <location>
        <begin position="504"/>
        <end position="525"/>
    </location>
</feature>
<dbReference type="Proteomes" id="UP000270230">
    <property type="component" value="Unassembled WGS sequence"/>
</dbReference>
<name>A0A3M7CPR1_HORWE</name>
<feature type="transmembrane region" description="Helical" evidence="4">
    <location>
        <begin position="411"/>
        <end position="434"/>
    </location>
</feature>
<feature type="transmembrane region" description="Helical" evidence="4">
    <location>
        <begin position="302"/>
        <end position="321"/>
    </location>
</feature>
<comment type="subcellular location">
    <subcellularLocation>
        <location evidence="1">Membrane</location>
        <topology evidence="1">Multi-pass membrane protein</topology>
    </subcellularLocation>
</comment>
<evidence type="ECO:0000259" key="5">
    <source>
        <dbReference type="PROSITE" id="PS50850"/>
    </source>
</evidence>
<dbReference type="PANTHER" id="PTHR11360">
    <property type="entry name" value="MONOCARBOXYLATE TRANSPORTER"/>
    <property type="match status" value="1"/>
</dbReference>
<comment type="similarity">
    <text evidence="2">Belongs to the major facilitator superfamily. Monocarboxylate porter (TC 2.A.1.13) family.</text>
</comment>
<dbReference type="InterPro" id="IPR050327">
    <property type="entry name" value="Proton-linked_MCT"/>
</dbReference>
<dbReference type="InterPro" id="IPR020846">
    <property type="entry name" value="MFS_dom"/>
</dbReference>
<feature type="domain" description="Major facilitator superfamily (MFS) profile" evidence="5">
    <location>
        <begin position="162"/>
        <end position="555"/>
    </location>
</feature>
<dbReference type="PANTHER" id="PTHR11360:SF234">
    <property type="entry name" value="MFS-TYPE TRANSPORTER DBAD-RELATED"/>
    <property type="match status" value="1"/>
</dbReference>
<reference evidence="6 7" key="1">
    <citation type="journal article" date="2018" name="BMC Genomics">
        <title>Genomic evidence for intraspecific hybridization in a clonal and extremely halotolerant yeast.</title>
        <authorList>
            <person name="Gostincar C."/>
            <person name="Stajich J.E."/>
            <person name="Zupancic J."/>
            <person name="Zalar P."/>
            <person name="Gunde-Cimerman N."/>
        </authorList>
    </citation>
    <scope>NUCLEOTIDE SEQUENCE [LARGE SCALE GENOMIC DNA]</scope>
    <source>
        <strain evidence="6 7">EXF-151</strain>
    </source>
</reference>
<dbReference type="Pfam" id="PF07690">
    <property type="entry name" value="MFS_1"/>
    <property type="match status" value="1"/>
</dbReference>
<evidence type="ECO:0000256" key="1">
    <source>
        <dbReference type="ARBA" id="ARBA00004141"/>
    </source>
</evidence>
<dbReference type="SUPFAM" id="SSF103473">
    <property type="entry name" value="MFS general substrate transporter"/>
    <property type="match status" value="1"/>
</dbReference>
<dbReference type="InterPro" id="IPR011701">
    <property type="entry name" value="MFS"/>
</dbReference>
<evidence type="ECO:0000256" key="4">
    <source>
        <dbReference type="SAM" id="Phobius"/>
    </source>
</evidence>
<dbReference type="AlphaFoldDB" id="A0A3M7CPR1"/>
<dbReference type="PROSITE" id="PS50850">
    <property type="entry name" value="MFS"/>
    <property type="match status" value="1"/>
</dbReference>
<evidence type="ECO:0000313" key="6">
    <source>
        <dbReference type="EMBL" id="RMY53637.1"/>
    </source>
</evidence>
<feature type="transmembrane region" description="Helical" evidence="4">
    <location>
        <begin position="440"/>
        <end position="460"/>
    </location>
</feature>
<feature type="transmembrane region" description="Helical" evidence="4">
    <location>
        <begin position="245"/>
        <end position="263"/>
    </location>
</feature>
<feature type="region of interest" description="Disordered" evidence="3">
    <location>
        <begin position="77"/>
        <end position="107"/>
    </location>
</feature>
<dbReference type="VEuPathDB" id="FungiDB:BTJ68_13046"/>
<feature type="transmembrane region" description="Helical" evidence="4">
    <location>
        <begin position="215"/>
        <end position="233"/>
    </location>
</feature>
<organism evidence="6 7">
    <name type="scientific">Hortaea werneckii</name>
    <name type="common">Black yeast</name>
    <name type="synonym">Cladosporium werneckii</name>
    <dbReference type="NCBI Taxonomy" id="91943"/>
    <lineage>
        <taxon>Eukaryota</taxon>
        <taxon>Fungi</taxon>
        <taxon>Dikarya</taxon>
        <taxon>Ascomycota</taxon>
        <taxon>Pezizomycotina</taxon>
        <taxon>Dothideomycetes</taxon>
        <taxon>Dothideomycetidae</taxon>
        <taxon>Mycosphaerellales</taxon>
        <taxon>Teratosphaeriaceae</taxon>
        <taxon>Hortaea</taxon>
    </lineage>
</organism>
<dbReference type="OrthoDB" id="6509908at2759"/>
<sequence length="563" mass="60769">MQADTIAGWPRTSGTDQTIVPAGITGLYIALKNKEAWINEQAISIVSTSIKLCTLLLPISSPILVTKVEFRKMNASRMNSQATSGKTSFEEKDTPYTSTTPSQCGDDIEAHADDLRRSLTQRAEQEKGEGAPLDISPSHLSVPPQPGIPNGGFTAWLQVACGFCMFFNSWYLAPYSYMRLAHTDTMIERGLINAFGVWQDYYSTTLIPFRSNSNISWIGSIEAFLLCCCTIFAGPLFDRGYARQLVWVGSFMVVFGLMMVSLCDKYWQLMLSQGLCMGIGAGGLFITSVAIIPSYFTTKRAFAIGIAASGSSLGGVLYPIIFHRLQPQIGFGWATRVCAFIALATLIVPCLGIRTRTLPPPRKKLVDFSGFRELPFTLFCIAAFVGFIGLYVPFFYIELFAGEEAGLNSNLAFYMLPVLSAGSIVGRILPAFVADITGPLNILSICTVIAGVLGFCWMAVHHALGGLVIWALLYGAFSGAFVSLQPSTVVSITDDMSTVGGRLGMNTFCAALGILVGNPIAGVIVDSSWIGLQSFCGGTLLAGAVLVLLTRWSRVGFRLNSKA</sequence>
<feature type="transmembrane region" description="Helical" evidence="4">
    <location>
        <begin position="275"/>
        <end position="296"/>
    </location>
</feature>
<feature type="transmembrane region" description="Helical" evidence="4">
    <location>
        <begin position="467"/>
        <end position="484"/>
    </location>
</feature>
<feature type="compositionally biased region" description="Polar residues" evidence="3">
    <location>
        <begin position="77"/>
        <end position="87"/>
    </location>
</feature>
<keyword evidence="4" id="KW-0472">Membrane</keyword>
<feature type="transmembrane region" description="Helical" evidence="4">
    <location>
        <begin position="374"/>
        <end position="399"/>
    </location>
</feature>
<gene>
    <name evidence="6" type="ORF">D0865_05150</name>
</gene>
<keyword evidence="4" id="KW-1133">Transmembrane helix</keyword>
<comment type="caution">
    <text evidence="6">The sequence shown here is derived from an EMBL/GenBank/DDBJ whole genome shotgun (WGS) entry which is preliminary data.</text>
</comment>